<dbReference type="InterPro" id="IPR005900">
    <property type="entry name" value="6-phosphogluconolactonase_DevB"/>
</dbReference>
<gene>
    <name evidence="7 10" type="primary">pgl</name>
    <name evidence="10" type="ORF">J3U87_04035</name>
</gene>
<dbReference type="Gene3D" id="3.40.50.1360">
    <property type="match status" value="1"/>
</dbReference>
<evidence type="ECO:0000256" key="3">
    <source>
        <dbReference type="ARBA" id="ARBA00004961"/>
    </source>
</evidence>
<evidence type="ECO:0000256" key="8">
    <source>
        <dbReference type="SAM" id="MobiDB-lite"/>
    </source>
</evidence>
<comment type="pathway">
    <text evidence="3 7">Carbohydrate degradation; pentose phosphate pathway; D-ribulose 5-phosphate from D-glucose 6-phosphate (oxidative stage): step 2/3.</text>
</comment>
<dbReference type="GO" id="GO:0005975">
    <property type="term" value="P:carbohydrate metabolic process"/>
    <property type="evidence" value="ECO:0007669"/>
    <property type="project" value="UniProtKB-UniRule"/>
</dbReference>
<dbReference type="Proteomes" id="UP000663929">
    <property type="component" value="Chromosome"/>
</dbReference>
<feature type="region of interest" description="Disordered" evidence="8">
    <location>
        <begin position="1"/>
        <end position="20"/>
    </location>
</feature>
<dbReference type="GO" id="GO:0017057">
    <property type="term" value="F:6-phosphogluconolactonase activity"/>
    <property type="evidence" value="ECO:0007669"/>
    <property type="project" value="UniProtKB-UniRule"/>
</dbReference>
<dbReference type="KEGG" id="scor:J3U87_04035"/>
<dbReference type="PANTHER" id="PTHR11054:SF0">
    <property type="entry name" value="6-PHOSPHOGLUCONOLACTONASE"/>
    <property type="match status" value="1"/>
</dbReference>
<dbReference type="NCBIfam" id="TIGR01198">
    <property type="entry name" value="pgl"/>
    <property type="match status" value="1"/>
</dbReference>
<dbReference type="InterPro" id="IPR037171">
    <property type="entry name" value="NagB/RpiA_transferase-like"/>
</dbReference>
<name>A0A8A4TQB3_SULCO</name>
<evidence type="ECO:0000256" key="1">
    <source>
        <dbReference type="ARBA" id="ARBA00000832"/>
    </source>
</evidence>
<dbReference type="PANTHER" id="PTHR11054">
    <property type="entry name" value="6-PHOSPHOGLUCONOLACTONASE"/>
    <property type="match status" value="1"/>
</dbReference>
<dbReference type="RefSeq" id="WP_237381745.1">
    <property type="nucleotide sequence ID" value="NZ_CP071793.1"/>
</dbReference>
<dbReference type="EC" id="3.1.1.31" evidence="5 7"/>
<keyword evidence="11" id="KW-1185">Reference proteome</keyword>
<feature type="domain" description="Glucosamine/galactosamine-6-phosphate isomerase" evidence="9">
    <location>
        <begin position="25"/>
        <end position="235"/>
    </location>
</feature>
<comment type="catalytic activity">
    <reaction evidence="1 7">
        <text>6-phospho-D-glucono-1,5-lactone + H2O = 6-phospho-D-gluconate + H(+)</text>
        <dbReference type="Rhea" id="RHEA:12556"/>
        <dbReference type="ChEBI" id="CHEBI:15377"/>
        <dbReference type="ChEBI" id="CHEBI:15378"/>
        <dbReference type="ChEBI" id="CHEBI:57955"/>
        <dbReference type="ChEBI" id="CHEBI:58759"/>
        <dbReference type="EC" id="3.1.1.31"/>
    </reaction>
</comment>
<dbReference type="InterPro" id="IPR039104">
    <property type="entry name" value="6PGL"/>
</dbReference>
<reference evidence="10" key="1">
    <citation type="submission" date="2021-03" db="EMBL/GenBank/DDBJ databases">
        <title>Acanthopleuribacteraceae sp. M133.</title>
        <authorList>
            <person name="Wang G."/>
        </authorList>
    </citation>
    <scope>NUCLEOTIDE SEQUENCE</scope>
    <source>
        <strain evidence="10">M133</strain>
    </source>
</reference>
<organism evidence="10 11">
    <name type="scientific">Sulfidibacter corallicola</name>
    <dbReference type="NCBI Taxonomy" id="2818388"/>
    <lineage>
        <taxon>Bacteria</taxon>
        <taxon>Pseudomonadati</taxon>
        <taxon>Acidobacteriota</taxon>
        <taxon>Holophagae</taxon>
        <taxon>Acanthopleuribacterales</taxon>
        <taxon>Acanthopleuribacteraceae</taxon>
        <taxon>Sulfidibacter</taxon>
    </lineage>
</organism>
<sequence length="246" mass="26751">MNAPENSAGSGLPEQPDEKRFEHRGAMFDALAREVTERLAQAIDQRGEATLVVSGGSTPQPLFDLLSGADLDWSKVTVTLADERWVDKAHKDSNALMVRETLLRDRAAAARFVSLKTEDPSPEQGEPELEERLQRDLKAPLDFVLLGMGTDGHTASLFPGGDQLARALNAPGGVRCCALRAPGAPQARMTLTAPFLLKSRQIVVLCTGETKARVFSDALAPGPREDLPIRAILRQSRTPVTFYWAP</sequence>
<evidence type="ECO:0000256" key="5">
    <source>
        <dbReference type="ARBA" id="ARBA00013198"/>
    </source>
</evidence>
<dbReference type="InterPro" id="IPR006148">
    <property type="entry name" value="Glc/Gal-6P_isomerase"/>
</dbReference>
<accession>A0A8A4TQB3</accession>
<protein>
    <recommendedName>
        <fullName evidence="6 7">6-phosphogluconolactonase</fullName>
        <shortName evidence="7">6PGL</shortName>
        <ecNumber evidence="5 7">3.1.1.31</ecNumber>
    </recommendedName>
</protein>
<evidence type="ECO:0000259" key="9">
    <source>
        <dbReference type="Pfam" id="PF01182"/>
    </source>
</evidence>
<dbReference type="Pfam" id="PF01182">
    <property type="entry name" value="Glucosamine_iso"/>
    <property type="match status" value="1"/>
</dbReference>
<dbReference type="UniPathway" id="UPA00115">
    <property type="reaction ID" value="UER00409"/>
</dbReference>
<proteinExistence type="inferred from homology"/>
<evidence type="ECO:0000256" key="4">
    <source>
        <dbReference type="ARBA" id="ARBA00010662"/>
    </source>
</evidence>
<dbReference type="CDD" id="cd01400">
    <property type="entry name" value="6PGL"/>
    <property type="match status" value="1"/>
</dbReference>
<evidence type="ECO:0000256" key="6">
    <source>
        <dbReference type="ARBA" id="ARBA00020337"/>
    </source>
</evidence>
<evidence type="ECO:0000256" key="7">
    <source>
        <dbReference type="RuleBase" id="RU365095"/>
    </source>
</evidence>
<comment type="function">
    <text evidence="2 7">Hydrolysis of 6-phosphogluconolactone to 6-phosphogluconate.</text>
</comment>
<evidence type="ECO:0000256" key="2">
    <source>
        <dbReference type="ARBA" id="ARBA00002681"/>
    </source>
</evidence>
<dbReference type="SUPFAM" id="SSF100950">
    <property type="entry name" value="NagB/RpiA/CoA transferase-like"/>
    <property type="match status" value="1"/>
</dbReference>
<keyword evidence="7 10" id="KW-0378">Hydrolase</keyword>
<evidence type="ECO:0000313" key="10">
    <source>
        <dbReference type="EMBL" id="QTD51617.1"/>
    </source>
</evidence>
<comment type="similarity">
    <text evidence="4 7">Belongs to the glucosamine/galactosamine-6-phosphate isomerase family. 6-phosphogluconolactonase subfamily.</text>
</comment>
<evidence type="ECO:0000313" key="11">
    <source>
        <dbReference type="Proteomes" id="UP000663929"/>
    </source>
</evidence>
<dbReference type="AlphaFoldDB" id="A0A8A4TQB3"/>
<dbReference type="EMBL" id="CP071793">
    <property type="protein sequence ID" value="QTD51617.1"/>
    <property type="molecule type" value="Genomic_DNA"/>
</dbReference>
<dbReference type="GO" id="GO:0006098">
    <property type="term" value="P:pentose-phosphate shunt"/>
    <property type="evidence" value="ECO:0007669"/>
    <property type="project" value="UniProtKB-UniPathway"/>
</dbReference>